<dbReference type="PANTHER" id="PTHR30349">
    <property type="entry name" value="PHAGE INTEGRASE-RELATED"/>
    <property type="match status" value="1"/>
</dbReference>
<dbReference type="InterPro" id="IPR013762">
    <property type="entry name" value="Integrase-like_cat_sf"/>
</dbReference>
<comment type="caution">
    <text evidence="3">The sequence shown here is derived from an EMBL/GenBank/DDBJ whole genome shotgun (WGS) entry which is preliminary data.</text>
</comment>
<evidence type="ECO:0000313" key="4">
    <source>
        <dbReference type="Proteomes" id="UP000052012"/>
    </source>
</evidence>
<keyword evidence="4" id="KW-1185">Reference proteome</keyword>
<dbReference type="SUPFAM" id="SSF56349">
    <property type="entry name" value="DNA breaking-rejoining enzymes"/>
    <property type="match status" value="2"/>
</dbReference>
<dbReference type="AlphaFoldDB" id="A0A0R2B0A8"/>
<evidence type="ECO:0000259" key="2">
    <source>
        <dbReference type="PROSITE" id="PS51898"/>
    </source>
</evidence>
<dbReference type="InterPro" id="IPR050090">
    <property type="entry name" value="Tyrosine_recombinase_XerCD"/>
</dbReference>
<evidence type="ECO:0000313" key="3">
    <source>
        <dbReference type="EMBL" id="KRM69238.1"/>
    </source>
</evidence>
<dbReference type="Gene3D" id="1.10.443.10">
    <property type="entry name" value="Intergrase catalytic core"/>
    <property type="match status" value="2"/>
</dbReference>
<reference evidence="3 4" key="1">
    <citation type="journal article" date="2015" name="Genome Announc.">
        <title>Expanding the biotechnology potential of lactobacilli through comparative genomics of 213 strains and associated genera.</title>
        <authorList>
            <person name="Sun Z."/>
            <person name="Harris H.M."/>
            <person name="McCann A."/>
            <person name="Guo C."/>
            <person name="Argimon S."/>
            <person name="Zhang W."/>
            <person name="Yang X."/>
            <person name="Jeffery I.B."/>
            <person name="Cooney J.C."/>
            <person name="Kagawa T.F."/>
            <person name="Liu W."/>
            <person name="Song Y."/>
            <person name="Salvetti E."/>
            <person name="Wrobel A."/>
            <person name="Rasinkangas P."/>
            <person name="Parkhill J."/>
            <person name="Rea M.C."/>
            <person name="O'Sullivan O."/>
            <person name="Ritari J."/>
            <person name="Douillard F.P."/>
            <person name="Paul Ross R."/>
            <person name="Yang R."/>
            <person name="Briner A.E."/>
            <person name="Felis G.E."/>
            <person name="de Vos W.M."/>
            <person name="Barrangou R."/>
            <person name="Klaenhammer T.R."/>
            <person name="Caufield P.W."/>
            <person name="Cui Y."/>
            <person name="Zhang H."/>
            <person name="O'Toole P.W."/>
        </authorList>
    </citation>
    <scope>NUCLEOTIDE SEQUENCE [LARGE SCALE GENOMIC DNA]</scope>
    <source>
        <strain evidence="3 4">DSM 23829</strain>
    </source>
</reference>
<dbReference type="GO" id="GO:0015074">
    <property type="term" value="P:DNA integration"/>
    <property type="evidence" value="ECO:0007669"/>
    <property type="project" value="InterPro"/>
</dbReference>
<protein>
    <submittedName>
        <fullName evidence="3">Integrase</fullName>
    </submittedName>
</protein>
<feature type="domain" description="Tyr recombinase" evidence="2">
    <location>
        <begin position="120"/>
        <end position="308"/>
    </location>
</feature>
<dbReference type="InterPro" id="IPR011010">
    <property type="entry name" value="DNA_brk_join_enz"/>
</dbReference>
<accession>A0A0R2B0A8</accession>
<gene>
    <name evidence="3" type="ORF">FD06_GL000297</name>
</gene>
<dbReference type="PANTHER" id="PTHR30349:SF82">
    <property type="entry name" value="INTEGRASE_RECOMBINASE YOEC-RELATED"/>
    <property type="match status" value="1"/>
</dbReference>
<organism evidence="3 4">
    <name type="scientific">Apilactobacillus ozensis DSM 23829 = JCM 17196</name>
    <dbReference type="NCBI Taxonomy" id="1423781"/>
    <lineage>
        <taxon>Bacteria</taxon>
        <taxon>Bacillati</taxon>
        <taxon>Bacillota</taxon>
        <taxon>Bacilli</taxon>
        <taxon>Lactobacillales</taxon>
        <taxon>Lactobacillaceae</taxon>
        <taxon>Apilactobacillus</taxon>
    </lineage>
</organism>
<dbReference type="GO" id="GO:0003677">
    <property type="term" value="F:DNA binding"/>
    <property type="evidence" value="ECO:0007669"/>
    <property type="project" value="InterPro"/>
</dbReference>
<dbReference type="PROSITE" id="PS51898">
    <property type="entry name" value="TYR_RECOMBINASE"/>
    <property type="match status" value="1"/>
</dbReference>
<dbReference type="Proteomes" id="UP000052012">
    <property type="component" value="Unassembled WGS sequence"/>
</dbReference>
<name>A0A0R2B0A8_9LACO</name>
<dbReference type="EMBL" id="AYYQ01000006">
    <property type="protein sequence ID" value="KRM69238.1"/>
    <property type="molecule type" value="Genomic_DNA"/>
</dbReference>
<dbReference type="GO" id="GO:0006310">
    <property type="term" value="P:DNA recombination"/>
    <property type="evidence" value="ECO:0007669"/>
    <property type="project" value="UniProtKB-KW"/>
</dbReference>
<dbReference type="STRING" id="1423781.FD06_GL000297"/>
<dbReference type="InterPro" id="IPR002104">
    <property type="entry name" value="Integrase_catalytic"/>
</dbReference>
<sequence length="313" mass="36446">MLGDSYMRNVVYPIKDSIVLKQVQDTLLHNFKFGRRNFTIFQVGKATLLRVSDVLKLKYSDVFDDKGNIKHDAYTRDKKTGKTNILYLKPVRNELLEYRDWLLKNDIHSKWLFPSSRNDKHITELNLSDEVKEHIKSVTLVNPSFDESPKDNVIISFLDSTPLNIKDILKITKASVLDDNSHIKDYLHVKSSNTNKYEDISIIELKDKIKAYVDWMDGRGVKSKWLFPDEQDKHIDEDNFYLVMQRVGDLIGINYLGTHTMRKTGAYRVYVQSHYNISLVMSLLNHSSQAMTLKYLGLDRESTEKMLDDINFG</sequence>
<dbReference type="CDD" id="cd00397">
    <property type="entry name" value="DNA_BRE_C"/>
    <property type="match status" value="1"/>
</dbReference>
<evidence type="ECO:0000256" key="1">
    <source>
        <dbReference type="ARBA" id="ARBA00023172"/>
    </source>
</evidence>
<dbReference type="Pfam" id="PF00589">
    <property type="entry name" value="Phage_integrase"/>
    <property type="match status" value="1"/>
</dbReference>
<keyword evidence="1" id="KW-0233">DNA recombination</keyword>
<dbReference type="PATRIC" id="fig|1423781.4.peg.300"/>
<proteinExistence type="predicted"/>